<proteinExistence type="inferred from homology"/>
<feature type="repeat" description="PPR" evidence="3">
    <location>
        <begin position="214"/>
        <end position="248"/>
    </location>
</feature>
<evidence type="ECO:0000256" key="2">
    <source>
        <dbReference type="ARBA" id="ARBA00022737"/>
    </source>
</evidence>
<comment type="similarity">
    <text evidence="1">Belongs to the PPR family. P subfamily.</text>
</comment>
<feature type="repeat" description="PPR" evidence="3">
    <location>
        <begin position="249"/>
        <end position="279"/>
    </location>
</feature>
<dbReference type="PANTHER" id="PTHR47938:SF45">
    <property type="entry name" value="PENTACOTRIPEPTIDE-REPEAT REGION OF PRORP DOMAIN-CONTAINING PROTEIN"/>
    <property type="match status" value="1"/>
</dbReference>
<feature type="repeat" description="PPR" evidence="3">
    <location>
        <begin position="388"/>
        <end position="422"/>
    </location>
</feature>
<dbReference type="Pfam" id="PF12854">
    <property type="entry name" value="PPR_1"/>
    <property type="match status" value="1"/>
</dbReference>
<feature type="repeat" description="PPR" evidence="3">
    <location>
        <begin position="283"/>
        <end position="317"/>
    </location>
</feature>
<dbReference type="Pfam" id="PF01535">
    <property type="entry name" value="PPR"/>
    <property type="match status" value="4"/>
</dbReference>
<dbReference type="InterPro" id="IPR011990">
    <property type="entry name" value="TPR-like_helical_dom_sf"/>
</dbReference>
<organism evidence="5 6">
    <name type="scientific">Rehmannia glutinosa</name>
    <name type="common">Chinese foxglove</name>
    <dbReference type="NCBI Taxonomy" id="99300"/>
    <lineage>
        <taxon>Eukaryota</taxon>
        <taxon>Viridiplantae</taxon>
        <taxon>Streptophyta</taxon>
        <taxon>Embryophyta</taxon>
        <taxon>Tracheophyta</taxon>
        <taxon>Spermatophyta</taxon>
        <taxon>Magnoliopsida</taxon>
        <taxon>eudicotyledons</taxon>
        <taxon>Gunneridae</taxon>
        <taxon>Pentapetalae</taxon>
        <taxon>asterids</taxon>
        <taxon>lamiids</taxon>
        <taxon>Lamiales</taxon>
        <taxon>Orobanchaceae</taxon>
        <taxon>Rehmannieae</taxon>
        <taxon>Rehmannia</taxon>
    </lineage>
</organism>
<dbReference type="Gene3D" id="1.25.40.10">
    <property type="entry name" value="Tetratricopeptide repeat domain"/>
    <property type="match status" value="5"/>
</dbReference>
<dbReference type="EMBL" id="JABTTQ020000006">
    <property type="protein sequence ID" value="KAK6152814.1"/>
    <property type="molecule type" value="Genomic_DNA"/>
</dbReference>
<dbReference type="Pfam" id="PF13041">
    <property type="entry name" value="PPR_2"/>
    <property type="match status" value="3"/>
</dbReference>
<gene>
    <name evidence="5" type="ORF">DH2020_012453</name>
</gene>
<dbReference type="PROSITE" id="PS51375">
    <property type="entry name" value="PPR"/>
    <property type="match status" value="9"/>
</dbReference>
<keyword evidence="6" id="KW-1185">Reference proteome</keyword>
<keyword evidence="2" id="KW-0677">Repeat</keyword>
<evidence type="ECO:0000256" key="1">
    <source>
        <dbReference type="ARBA" id="ARBA00007626"/>
    </source>
</evidence>
<dbReference type="InterPro" id="IPR002885">
    <property type="entry name" value="PPR_rpt"/>
</dbReference>
<feature type="compositionally biased region" description="Basic residues" evidence="4">
    <location>
        <begin position="653"/>
        <end position="673"/>
    </location>
</feature>
<dbReference type="Proteomes" id="UP001318860">
    <property type="component" value="Unassembled WGS sequence"/>
</dbReference>
<comment type="caution">
    <text evidence="5">The sequence shown here is derived from an EMBL/GenBank/DDBJ whole genome shotgun (WGS) entry which is preliminary data.</text>
</comment>
<evidence type="ECO:0008006" key="7">
    <source>
        <dbReference type="Google" id="ProtNLM"/>
    </source>
</evidence>
<evidence type="ECO:0000256" key="4">
    <source>
        <dbReference type="SAM" id="MobiDB-lite"/>
    </source>
</evidence>
<dbReference type="NCBIfam" id="TIGR00756">
    <property type="entry name" value="PPR"/>
    <property type="match status" value="9"/>
</dbReference>
<feature type="repeat" description="PPR" evidence="3">
    <location>
        <begin position="458"/>
        <end position="492"/>
    </location>
</feature>
<feature type="repeat" description="PPR" evidence="3">
    <location>
        <begin position="493"/>
        <end position="527"/>
    </location>
</feature>
<sequence length="679" mass="78251">MQRVCPKKLNVFCFNCHFRLSVGKPKSLENERFFLFQFHELSKPQLFSTYSHLGSPKIPSKVTPTLKPDNHIRKDGVFNTSNEPKKGFHLIRLNNEPGLSTENQIHDHDEFSADAEKVYRILRKFHSRVPKLELALQESGVSVRSGLTERVLNRCGDAGNLGYRFFVWASKQPGYRHSYDVYKSMIKILGKMRQFGAVWALIEEMRKENPQLLSPEVFIVLMRRFASARMVKKAIEVLDEMPKYGCEPDEYSFGCLLDALCKNGSVKEAALLFEDMRIRFKPTIKHFTSLLYGWCKEGKLIEAKVVLVKMREVGFEPDVVVYNNLLNGYSVAGKTVDAFHLLQEMRRNNCEPNTTSYTIMIQALCAREKMEEAMRVFADMESNGCEADIVTYTTLISGFCKWGKIEKSYELLDAMIQKGHTPNQTTYLYIVLAHEKKEELEECLELIKEMQKIDILPDLSIYNTILRLACKLGETDDGMRIMNELEAKGISPGVDTFIILINGLIEHERLVEACDYFKEMVGRGLLAVPQYGIMKDLLNSLLRGDKLQLAKDIWSCIIGKGCELNVYAWTIWIHALFSNGHVKEACFYCLDMMDAGVMPQPDTFAKLMKGLRKLYNRQIAAEITEKVRKMAADRQMTFKMYKRRGERDLKEKAKAKKDGRKRRARQRRWGSRNRKADTL</sequence>
<name>A0ABR0X052_REHGL</name>
<protein>
    <recommendedName>
        <fullName evidence="7">Pentatricopeptide repeat-containing protein</fullName>
    </recommendedName>
</protein>
<evidence type="ECO:0000313" key="5">
    <source>
        <dbReference type="EMBL" id="KAK6152814.1"/>
    </source>
</evidence>
<dbReference type="PANTHER" id="PTHR47938">
    <property type="entry name" value="RESPIRATORY COMPLEX I CHAPERONE (CIA84), PUTATIVE (AFU_ORTHOLOGUE AFUA_2G06020)-RELATED"/>
    <property type="match status" value="1"/>
</dbReference>
<reference evidence="5 6" key="1">
    <citation type="journal article" date="2021" name="Comput. Struct. Biotechnol. J.">
        <title>De novo genome assembly of the potent medicinal plant Rehmannia glutinosa using nanopore technology.</title>
        <authorList>
            <person name="Ma L."/>
            <person name="Dong C."/>
            <person name="Song C."/>
            <person name="Wang X."/>
            <person name="Zheng X."/>
            <person name="Niu Y."/>
            <person name="Chen S."/>
            <person name="Feng W."/>
        </authorList>
    </citation>
    <scope>NUCLEOTIDE SEQUENCE [LARGE SCALE GENOMIC DNA]</scope>
    <source>
        <strain evidence="5">DH-2019</strain>
    </source>
</reference>
<evidence type="ECO:0000313" key="6">
    <source>
        <dbReference type="Proteomes" id="UP001318860"/>
    </source>
</evidence>
<feature type="region of interest" description="Disordered" evidence="4">
    <location>
        <begin position="644"/>
        <end position="679"/>
    </location>
</feature>
<feature type="repeat" description="PPR" evidence="3">
    <location>
        <begin position="565"/>
        <end position="599"/>
    </location>
</feature>
<feature type="repeat" description="PPR" evidence="3">
    <location>
        <begin position="318"/>
        <end position="352"/>
    </location>
</feature>
<accession>A0ABR0X052</accession>
<evidence type="ECO:0000256" key="3">
    <source>
        <dbReference type="PROSITE-ProRule" id="PRU00708"/>
    </source>
</evidence>
<feature type="repeat" description="PPR" evidence="3">
    <location>
        <begin position="353"/>
        <end position="387"/>
    </location>
</feature>